<evidence type="ECO:0000256" key="3">
    <source>
        <dbReference type="ARBA" id="ARBA00022448"/>
    </source>
</evidence>
<evidence type="ECO:0000256" key="11">
    <source>
        <dbReference type="ARBA" id="ARBA00023136"/>
    </source>
</evidence>
<feature type="transmembrane region" description="Helical" evidence="17">
    <location>
        <begin position="291"/>
        <end position="310"/>
    </location>
</feature>
<feature type="transmembrane region" description="Helical" evidence="17">
    <location>
        <begin position="423"/>
        <end position="446"/>
    </location>
</feature>
<dbReference type="Proteomes" id="UP001479290">
    <property type="component" value="Unassembled WGS sequence"/>
</dbReference>
<feature type="region of interest" description="Disordered" evidence="16">
    <location>
        <begin position="622"/>
        <end position="641"/>
    </location>
</feature>
<keyword evidence="7 14" id="KW-0812">Transmembrane</keyword>
<evidence type="ECO:0000256" key="1">
    <source>
        <dbReference type="ARBA" id="ARBA00004554"/>
    </source>
</evidence>
<keyword evidence="18" id="KW-0732">Signal</keyword>
<feature type="region of interest" description="Disordered" evidence="16">
    <location>
        <begin position="650"/>
        <end position="686"/>
    </location>
</feature>
<proteinExistence type="inferred from homology"/>
<dbReference type="Gene3D" id="6.10.140.1330">
    <property type="match status" value="1"/>
</dbReference>
<evidence type="ECO:0000256" key="4">
    <source>
        <dbReference type="ARBA" id="ARBA00022449"/>
    </source>
</evidence>
<evidence type="ECO:0000256" key="17">
    <source>
        <dbReference type="SAM" id="Phobius"/>
    </source>
</evidence>
<dbReference type="PRINTS" id="PR01085">
    <property type="entry name" value="NAHEXCHNGR1"/>
</dbReference>
<evidence type="ECO:0000259" key="19">
    <source>
        <dbReference type="Pfam" id="PF00999"/>
    </source>
</evidence>
<keyword evidence="11 17" id="KW-0472">Membrane</keyword>
<dbReference type="Gene3D" id="6.10.250.2020">
    <property type="match status" value="1"/>
</dbReference>
<evidence type="ECO:0000313" key="21">
    <source>
        <dbReference type="EMBL" id="KAK9958261.1"/>
    </source>
</evidence>
<dbReference type="NCBIfam" id="TIGR00840">
    <property type="entry name" value="b_cpa1"/>
    <property type="match status" value="1"/>
</dbReference>
<keyword evidence="8 17" id="KW-1133">Transmembrane helix</keyword>
<evidence type="ECO:0000256" key="15">
    <source>
        <dbReference type="SAM" id="Coils"/>
    </source>
</evidence>
<protein>
    <recommendedName>
        <fullName evidence="14">Sodium/hydrogen exchanger</fullName>
    </recommendedName>
</protein>
<dbReference type="GO" id="GO:0051453">
    <property type="term" value="P:regulation of intracellular pH"/>
    <property type="evidence" value="ECO:0007669"/>
    <property type="project" value="TreeGrafter"/>
</dbReference>
<dbReference type="EMBL" id="JAWDJR010000019">
    <property type="protein sequence ID" value="KAK9958261.1"/>
    <property type="molecule type" value="Genomic_DNA"/>
</dbReference>
<keyword evidence="4 14" id="KW-0050">Antiport</keyword>
<dbReference type="AlphaFoldDB" id="A0AAW1Z9X8"/>
<keyword evidence="15" id="KW-0175">Coiled coil</keyword>
<evidence type="ECO:0000256" key="2">
    <source>
        <dbReference type="ARBA" id="ARBA00007367"/>
    </source>
</evidence>
<evidence type="ECO:0000256" key="14">
    <source>
        <dbReference type="RuleBase" id="RU003722"/>
    </source>
</evidence>
<keyword evidence="3 14" id="KW-0813">Transport</keyword>
<dbReference type="Gene3D" id="6.10.250.1040">
    <property type="match status" value="1"/>
</dbReference>
<keyword evidence="12" id="KW-0325">Glycoprotein</keyword>
<feature type="domain" description="Sodium/hydrogen exchanger regulatory region" evidence="20">
    <location>
        <begin position="542"/>
        <end position="618"/>
    </location>
</feature>
<keyword evidence="22" id="KW-1185">Reference proteome</keyword>
<dbReference type="InterPro" id="IPR001970">
    <property type="entry name" value="NHE-1-like"/>
</dbReference>
<name>A0AAW1Z9X8_CULAL</name>
<feature type="transmembrane region" description="Helical" evidence="17">
    <location>
        <begin position="392"/>
        <end position="411"/>
    </location>
</feature>
<dbReference type="PANTHER" id="PTHR10110">
    <property type="entry name" value="SODIUM/HYDROGEN EXCHANGER"/>
    <property type="match status" value="1"/>
</dbReference>
<feature type="coiled-coil region" evidence="15">
    <location>
        <begin position="559"/>
        <end position="586"/>
    </location>
</feature>
<evidence type="ECO:0000256" key="5">
    <source>
        <dbReference type="ARBA" id="ARBA00022475"/>
    </source>
</evidence>
<keyword evidence="5" id="KW-1003">Cell membrane</keyword>
<feature type="region of interest" description="Disordered" evidence="16">
    <location>
        <begin position="701"/>
        <end position="723"/>
    </location>
</feature>
<reference evidence="21 22" key="1">
    <citation type="submission" date="2024-05" db="EMBL/GenBank/DDBJ databases">
        <title>A high-quality chromosomal-level genome assembly of Topmouth culter (Culter alburnus).</title>
        <authorList>
            <person name="Zhao H."/>
        </authorList>
    </citation>
    <scope>NUCLEOTIDE SEQUENCE [LARGE SCALE GENOMIC DNA]</scope>
    <source>
        <strain evidence="21">CATC2023</strain>
        <tissue evidence="21">Muscle</tissue>
    </source>
</reference>
<keyword evidence="10 14" id="KW-0406">Ion transport</keyword>
<feature type="transmembrane region" description="Helical" evidence="17">
    <location>
        <begin position="72"/>
        <end position="91"/>
    </location>
</feature>
<evidence type="ECO:0000256" key="8">
    <source>
        <dbReference type="ARBA" id="ARBA00022989"/>
    </source>
</evidence>
<keyword evidence="13 14" id="KW-0739">Sodium transport</keyword>
<dbReference type="GO" id="GO:0015386">
    <property type="term" value="F:potassium:proton antiporter activity"/>
    <property type="evidence" value="ECO:0007669"/>
    <property type="project" value="TreeGrafter"/>
</dbReference>
<evidence type="ECO:0000256" key="16">
    <source>
        <dbReference type="SAM" id="MobiDB-lite"/>
    </source>
</evidence>
<feature type="transmembrane region" description="Helical" evidence="17">
    <location>
        <begin position="132"/>
        <end position="154"/>
    </location>
</feature>
<comment type="subcellular location">
    <subcellularLocation>
        <location evidence="1">Basolateral cell membrane</location>
        <topology evidence="1">Multi-pass membrane protein</topology>
    </subcellularLocation>
</comment>
<evidence type="ECO:0000256" key="9">
    <source>
        <dbReference type="ARBA" id="ARBA00023053"/>
    </source>
</evidence>
<evidence type="ECO:0000256" key="18">
    <source>
        <dbReference type="SAM" id="SignalP"/>
    </source>
</evidence>
<feature type="chain" id="PRO_5043688242" description="Sodium/hydrogen exchanger" evidence="18">
    <location>
        <begin position="20"/>
        <end position="723"/>
    </location>
</feature>
<dbReference type="InterPro" id="IPR004709">
    <property type="entry name" value="NaH_exchanger"/>
</dbReference>
<evidence type="ECO:0000313" key="22">
    <source>
        <dbReference type="Proteomes" id="UP001479290"/>
    </source>
</evidence>
<feature type="transmembrane region" description="Helical" evidence="17">
    <location>
        <begin position="354"/>
        <end position="380"/>
    </location>
</feature>
<feature type="transmembrane region" description="Helical" evidence="17">
    <location>
        <begin position="166"/>
        <end position="188"/>
    </location>
</feature>
<evidence type="ECO:0000256" key="6">
    <source>
        <dbReference type="ARBA" id="ARBA00022553"/>
    </source>
</evidence>
<dbReference type="PANTHER" id="PTHR10110:SF192">
    <property type="entry name" value="SODIUM_HYDROGEN EXCHANGER"/>
    <property type="match status" value="1"/>
</dbReference>
<evidence type="ECO:0000256" key="13">
    <source>
        <dbReference type="ARBA" id="ARBA00023201"/>
    </source>
</evidence>
<feature type="transmembrane region" description="Helical" evidence="17">
    <location>
        <begin position="200"/>
        <end position="220"/>
    </location>
</feature>
<feature type="transmembrane region" description="Helical" evidence="17">
    <location>
        <begin position="235"/>
        <end position="261"/>
    </location>
</feature>
<dbReference type="InterPro" id="IPR006153">
    <property type="entry name" value="Cation/H_exchanger_TM"/>
</dbReference>
<dbReference type="PRINTS" id="PR01084">
    <property type="entry name" value="NAHEXCHNGR"/>
</dbReference>
<feature type="transmembrane region" description="Helical" evidence="17">
    <location>
        <begin position="48"/>
        <end position="65"/>
    </location>
</feature>
<evidence type="ECO:0000256" key="7">
    <source>
        <dbReference type="ARBA" id="ARBA00022692"/>
    </source>
</evidence>
<accession>A0AAW1Z9X8</accession>
<feature type="domain" description="Cation/H+ exchanger transmembrane" evidence="19">
    <location>
        <begin position="52"/>
        <end position="446"/>
    </location>
</feature>
<keyword evidence="6" id="KW-0597">Phosphoprotein</keyword>
<keyword evidence="9" id="KW-0915">Sodium</keyword>
<feature type="transmembrane region" description="Helical" evidence="17">
    <location>
        <begin position="103"/>
        <end position="120"/>
    </location>
</feature>
<comment type="caution">
    <text evidence="21">The sequence shown here is derived from an EMBL/GenBank/DDBJ whole genome shotgun (WGS) entry which is preliminary data.</text>
</comment>
<dbReference type="InterPro" id="IPR032103">
    <property type="entry name" value="NHE_CaM-bd"/>
</dbReference>
<evidence type="ECO:0000259" key="20">
    <source>
        <dbReference type="Pfam" id="PF16644"/>
    </source>
</evidence>
<organism evidence="21 22">
    <name type="scientific">Culter alburnus</name>
    <name type="common">Topmouth culter</name>
    <dbReference type="NCBI Taxonomy" id="194366"/>
    <lineage>
        <taxon>Eukaryota</taxon>
        <taxon>Metazoa</taxon>
        <taxon>Chordata</taxon>
        <taxon>Craniata</taxon>
        <taxon>Vertebrata</taxon>
        <taxon>Euteleostomi</taxon>
        <taxon>Actinopterygii</taxon>
        <taxon>Neopterygii</taxon>
        <taxon>Teleostei</taxon>
        <taxon>Ostariophysi</taxon>
        <taxon>Cypriniformes</taxon>
        <taxon>Xenocyprididae</taxon>
        <taxon>Xenocypridinae</taxon>
        <taxon>Culter</taxon>
    </lineage>
</organism>
<sequence>MRMRMKMLLLLFCCGVVFCDQNHSDPRDQRVFPVISINYDYIQMPFEVSLWILLASLMKLGFHLIPRLSGIVPESCLLIVVGLLVGGLIRVLGEKPPVLDSQLFFLCLLPPIILDAGYFLPIQPFSENAGTILMFAVVGTLWNAFFMGVVLYGVCRLDGGRLASVDLLSCLLFGSIVSAVDPVAVLAVFEEIHINELLHILVFGESLLNDAVTVVLYHLFEEFAHVGEVSAVDVFLGVVCFFVVSLGGIMVGGVYGVLAAFTSRFTSHTRVIEPLFVFLYSYMAYLSAEVFHLSGIMALIACGVVMRPYVEANISHKSYTTIKYFLKMWSSVSETLIFIFLGVSTVAGPHAWNWTFVTITIVLCLLSRVLGVIGLTYIINKYRMVKLSGKDQFIVAYGGLRGAIAFSLAFLLSSDDFAMKDMFLTAIITVIFFTVFVQGMTIRPLVDLLAVKKKKQSKTSINEEIHTQFLELLLTGIEDVCGHYGHHHWRDKLNRFNKRYIKRCLIAGERSQEPQLISFYNKMELEQAMMLLESNSSASLSTASTVPQQRSRRTLNISKEREEEIRKILRANLQKTQQRLRSYSRHTLMPDAEEDDWSETRLRKQRVEMERRMSHFLTVPANRSESPAVRRGRFESDSQVHTVRPSVLVSVPVSLPDDPEEADGSTQSRNGGAQKPDGLQDSRGRKLSVKFALDVEEQKLPRCLSDPGPNNLLEEEELFYQKD</sequence>
<dbReference type="GO" id="GO:0015385">
    <property type="term" value="F:sodium:proton antiporter activity"/>
    <property type="evidence" value="ECO:0007669"/>
    <property type="project" value="InterPro"/>
</dbReference>
<dbReference type="Pfam" id="PF00999">
    <property type="entry name" value="Na_H_Exchanger"/>
    <property type="match status" value="1"/>
</dbReference>
<dbReference type="GO" id="GO:0098719">
    <property type="term" value="P:sodium ion import across plasma membrane"/>
    <property type="evidence" value="ECO:0007669"/>
    <property type="project" value="TreeGrafter"/>
</dbReference>
<dbReference type="GO" id="GO:0016323">
    <property type="term" value="C:basolateral plasma membrane"/>
    <property type="evidence" value="ECO:0007669"/>
    <property type="project" value="UniProtKB-SubCell"/>
</dbReference>
<feature type="transmembrane region" description="Helical" evidence="17">
    <location>
        <begin position="331"/>
        <end position="348"/>
    </location>
</feature>
<comment type="similarity">
    <text evidence="2 14">Belongs to the monovalent cation:proton antiporter 1 (CPA1) transporter (TC 2.A.36) family.</text>
</comment>
<evidence type="ECO:0000256" key="10">
    <source>
        <dbReference type="ARBA" id="ARBA00023065"/>
    </source>
</evidence>
<feature type="signal peptide" evidence="18">
    <location>
        <begin position="1"/>
        <end position="19"/>
    </location>
</feature>
<evidence type="ECO:0000256" key="12">
    <source>
        <dbReference type="ARBA" id="ARBA00023180"/>
    </source>
</evidence>
<gene>
    <name evidence="21" type="ORF">ABG768_012432</name>
</gene>
<dbReference type="Pfam" id="PF16644">
    <property type="entry name" value="NEXCaM_BD"/>
    <property type="match status" value="1"/>
</dbReference>
<dbReference type="InterPro" id="IPR018422">
    <property type="entry name" value="Cation/H_exchanger_CPA1"/>
</dbReference>
<feature type="compositionally biased region" description="Acidic residues" evidence="16">
    <location>
        <begin position="713"/>
        <end position="723"/>
    </location>
</feature>